<sequence>MAIDSDGVGGCGGIHLLSLRWEVMISSIFKPAVTSFITPVARFALRIGITPNAVSWVGAIGVTISSLYFYPRGDFFLGSAVVFVFALSDLFDGTMARISKTGASRWGGFLDSTIDRVTDSAILIGITVYLIDADDRLSTVVLVTLVTGLLVPYIRAKAECFAIACSGGIAERTERLMISMSAIALDGLGIPYVLAIGMWLLAILGLVTVFQRMMIVKRALK</sequence>
<keyword evidence="1" id="KW-0812">Transmembrane</keyword>
<dbReference type="EMBL" id="CAFBQE010000030">
    <property type="protein sequence ID" value="CAB5048142.1"/>
    <property type="molecule type" value="Genomic_DNA"/>
</dbReference>
<feature type="transmembrane region" description="Helical" evidence="1">
    <location>
        <begin position="199"/>
        <end position="216"/>
    </location>
</feature>
<dbReference type="NCBIfam" id="NF045883">
    <property type="entry name" value="PIPSynth"/>
    <property type="match status" value="1"/>
</dbReference>
<dbReference type="EMBL" id="CAEZWP010000017">
    <property type="protein sequence ID" value="CAB4657165.1"/>
    <property type="molecule type" value="Genomic_DNA"/>
</dbReference>
<keyword evidence="1" id="KW-0472">Membrane</keyword>
<protein>
    <submittedName>
        <fullName evidence="2">Unannotated protein</fullName>
    </submittedName>
</protein>
<dbReference type="EMBL" id="CAFBQB010000038">
    <property type="protein sequence ID" value="CAB5041288.1"/>
    <property type="molecule type" value="Genomic_DNA"/>
</dbReference>
<reference evidence="2" key="1">
    <citation type="submission" date="2020-05" db="EMBL/GenBank/DDBJ databases">
        <authorList>
            <person name="Chiriac C."/>
            <person name="Salcher M."/>
            <person name="Ghai R."/>
            <person name="Kavagutti S V."/>
        </authorList>
    </citation>
    <scope>NUCLEOTIDE SEQUENCE</scope>
</reference>
<proteinExistence type="predicted"/>
<dbReference type="Gene3D" id="1.20.120.1760">
    <property type="match status" value="1"/>
</dbReference>
<feature type="transmembrane region" description="Helical" evidence="1">
    <location>
        <begin position="53"/>
        <end position="69"/>
    </location>
</feature>
<feature type="transmembrane region" description="Helical" evidence="1">
    <location>
        <begin position="75"/>
        <end position="92"/>
    </location>
</feature>
<evidence type="ECO:0000313" key="3">
    <source>
        <dbReference type="EMBL" id="CAB4840883.1"/>
    </source>
</evidence>
<dbReference type="GO" id="GO:0016020">
    <property type="term" value="C:membrane"/>
    <property type="evidence" value="ECO:0007669"/>
    <property type="project" value="InterPro"/>
</dbReference>
<dbReference type="AlphaFoldDB" id="A0A6J6L9Z2"/>
<accession>A0A6J6L9Z2</accession>
<keyword evidence="1" id="KW-1133">Transmembrane helix</keyword>
<dbReference type="EMBL" id="CAFAZY010000024">
    <property type="protein sequence ID" value="CAB4840883.1"/>
    <property type="molecule type" value="Genomic_DNA"/>
</dbReference>
<dbReference type="Pfam" id="PF01066">
    <property type="entry name" value="CDP-OH_P_transf"/>
    <property type="match status" value="1"/>
</dbReference>
<dbReference type="InterPro" id="IPR043130">
    <property type="entry name" value="CDP-OH_PTrfase_TM_dom"/>
</dbReference>
<dbReference type="GO" id="GO:0008654">
    <property type="term" value="P:phospholipid biosynthetic process"/>
    <property type="evidence" value="ECO:0007669"/>
    <property type="project" value="InterPro"/>
</dbReference>
<evidence type="ECO:0000313" key="4">
    <source>
        <dbReference type="EMBL" id="CAB5041288.1"/>
    </source>
</evidence>
<dbReference type="GO" id="GO:0016780">
    <property type="term" value="F:phosphotransferase activity, for other substituted phosphate groups"/>
    <property type="evidence" value="ECO:0007669"/>
    <property type="project" value="InterPro"/>
</dbReference>
<name>A0A6J6L9Z2_9ZZZZ</name>
<organism evidence="2">
    <name type="scientific">freshwater metagenome</name>
    <dbReference type="NCBI Taxonomy" id="449393"/>
    <lineage>
        <taxon>unclassified sequences</taxon>
        <taxon>metagenomes</taxon>
        <taxon>ecological metagenomes</taxon>
    </lineage>
</organism>
<evidence type="ECO:0000313" key="2">
    <source>
        <dbReference type="EMBL" id="CAB4657165.1"/>
    </source>
</evidence>
<feature type="transmembrane region" description="Helical" evidence="1">
    <location>
        <begin position="137"/>
        <end position="155"/>
    </location>
</feature>
<evidence type="ECO:0000256" key="1">
    <source>
        <dbReference type="SAM" id="Phobius"/>
    </source>
</evidence>
<feature type="transmembrane region" description="Helical" evidence="1">
    <location>
        <begin position="113"/>
        <end position="131"/>
    </location>
</feature>
<gene>
    <name evidence="2" type="ORF">UFOPK2265_00532</name>
    <name evidence="3" type="ORF">UFOPK3255_00316</name>
    <name evidence="4" type="ORF">UFOPK4248_00422</name>
    <name evidence="5" type="ORF">UFOPK4284_00602</name>
</gene>
<evidence type="ECO:0000313" key="5">
    <source>
        <dbReference type="EMBL" id="CAB5048142.1"/>
    </source>
</evidence>
<dbReference type="InterPro" id="IPR000462">
    <property type="entry name" value="CDP-OH_P_trans"/>
</dbReference>